<evidence type="ECO:0000313" key="2">
    <source>
        <dbReference type="Proteomes" id="UP001064933"/>
    </source>
</evidence>
<name>A0ABY6B212_9BURK</name>
<organism evidence="1 2">
    <name type="scientific">Roseateles amylovorans</name>
    <dbReference type="NCBI Taxonomy" id="2978473"/>
    <lineage>
        <taxon>Bacteria</taxon>
        <taxon>Pseudomonadati</taxon>
        <taxon>Pseudomonadota</taxon>
        <taxon>Betaproteobacteria</taxon>
        <taxon>Burkholderiales</taxon>
        <taxon>Sphaerotilaceae</taxon>
        <taxon>Roseateles</taxon>
    </lineage>
</organism>
<sequence>MADAHRWVYSFSSAEWDDSLHAFDEACRRPQLPSDIWNALRFGKVRSGIDPLSVGALYAFEKMLPEDVRARGVRLQNGNRSATGRGAFAGRLDHAFSPQMVSRFVRIDLSLPDDVLRADFDAFLASERQSLAQIGGSQPYREAASLKLKSHELRTLSNVGLLQFLDLDRWQRAQGLNLSQYAVREMADVVDRSREPELRHRVQLTLNQFQLHAWFARLERGGGRVKRS</sequence>
<evidence type="ECO:0000313" key="1">
    <source>
        <dbReference type="EMBL" id="UXH78870.1"/>
    </source>
</evidence>
<gene>
    <name evidence="1" type="ORF">N4261_02705</name>
</gene>
<accession>A0ABY6B212</accession>
<reference evidence="1" key="1">
    <citation type="submission" date="2022-10" db="EMBL/GenBank/DDBJ databases">
        <title>Characterization and whole genome sequencing of a new Roseateles species, isolated from fresh water.</title>
        <authorList>
            <person name="Guliayeva D.Y."/>
            <person name="Akhremchuk A.E."/>
            <person name="Sikolenko M.A."/>
            <person name="Valentovich L.N."/>
            <person name="Sidarenka A.V."/>
        </authorList>
    </citation>
    <scope>NUCLEOTIDE SEQUENCE</scope>
    <source>
        <strain evidence="1">BIM B-1768</strain>
    </source>
</reference>
<dbReference type="RefSeq" id="WP_261758701.1">
    <property type="nucleotide sequence ID" value="NZ_CP104562.2"/>
</dbReference>
<protein>
    <submittedName>
        <fullName evidence="1">Uncharacterized protein</fullName>
    </submittedName>
</protein>
<dbReference type="EMBL" id="CP104562">
    <property type="protein sequence ID" value="UXH78870.1"/>
    <property type="molecule type" value="Genomic_DNA"/>
</dbReference>
<dbReference type="Proteomes" id="UP001064933">
    <property type="component" value="Chromosome"/>
</dbReference>
<keyword evidence="2" id="KW-1185">Reference proteome</keyword>
<proteinExistence type="predicted"/>